<evidence type="ECO:0000313" key="3">
    <source>
        <dbReference type="Proteomes" id="UP000180254"/>
    </source>
</evidence>
<feature type="domain" description="Helix-turn-helix" evidence="1">
    <location>
        <begin position="6"/>
        <end position="54"/>
    </location>
</feature>
<dbReference type="GO" id="GO:0003677">
    <property type="term" value="F:DNA binding"/>
    <property type="evidence" value="ECO:0007669"/>
    <property type="project" value="InterPro"/>
</dbReference>
<keyword evidence="3" id="KW-1185">Reference proteome</keyword>
<dbReference type="NCBIfam" id="TIGR01764">
    <property type="entry name" value="excise"/>
    <property type="match status" value="1"/>
</dbReference>
<gene>
    <name evidence="2" type="ORF">EUAN_22560</name>
</gene>
<evidence type="ECO:0000313" key="2">
    <source>
        <dbReference type="EMBL" id="OHW61406.1"/>
    </source>
</evidence>
<dbReference type="SUPFAM" id="SSF46955">
    <property type="entry name" value="Putative DNA-binding domain"/>
    <property type="match status" value="1"/>
</dbReference>
<dbReference type="Pfam" id="PF12728">
    <property type="entry name" value="HTH_17"/>
    <property type="match status" value="1"/>
</dbReference>
<dbReference type="OrthoDB" id="515428at2"/>
<reference evidence="2 3" key="1">
    <citation type="submission" date="2016-09" db="EMBL/GenBank/DDBJ databases">
        <title>Genome sequence of Eubacterium angustum.</title>
        <authorList>
            <person name="Poehlein A."/>
            <person name="Daniel R."/>
        </authorList>
    </citation>
    <scope>NUCLEOTIDE SEQUENCE [LARGE SCALE GENOMIC DNA]</scope>
    <source>
        <strain evidence="2 3">DSM 1989</strain>
    </source>
</reference>
<evidence type="ECO:0000259" key="1">
    <source>
        <dbReference type="Pfam" id="PF12728"/>
    </source>
</evidence>
<proteinExistence type="predicted"/>
<dbReference type="EMBL" id="MKIE01000014">
    <property type="protein sequence ID" value="OHW61406.1"/>
    <property type="molecule type" value="Genomic_DNA"/>
</dbReference>
<comment type="caution">
    <text evidence="2">The sequence shown here is derived from an EMBL/GenBank/DDBJ whole genome shotgun (WGS) entry which is preliminary data.</text>
</comment>
<sequence>MKPVTFTAKEAAEYIGISYYTILELARKRQIPHTPVGRRKLFRKESLDNWMTEQEKLSQEFESSFGIRRVY</sequence>
<dbReference type="RefSeq" id="WP_071064513.1">
    <property type="nucleotide sequence ID" value="NZ_MKIE01000014.1"/>
</dbReference>
<name>A0A1S1V3X3_9FIRM</name>
<dbReference type="InterPro" id="IPR009061">
    <property type="entry name" value="DNA-bd_dom_put_sf"/>
</dbReference>
<dbReference type="AlphaFoldDB" id="A0A1S1V3X3"/>
<dbReference type="Gene3D" id="3.90.105.50">
    <property type="match status" value="1"/>
</dbReference>
<dbReference type="InterPro" id="IPR041657">
    <property type="entry name" value="HTH_17"/>
</dbReference>
<dbReference type="Proteomes" id="UP000180254">
    <property type="component" value="Unassembled WGS sequence"/>
</dbReference>
<dbReference type="InterPro" id="IPR038148">
    <property type="entry name" value="Tn1545/Tn916_Xis"/>
</dbReference>
<protein>
    <submittedName>
        <fullName evidence="2">Helix-turn-helix domain protein</fullName>
    </submittedName>
</protein>
<dbReference type="STRING" id="39480.EUAN_22560"/>
<dbReference type="InterPro" id="IPR010093">
    <property type="entry name" value="SinI_DNA-bd"/>
</dbReference>
<accession>A0A1S1V3X3</accession>
<organism evidence="2 3">
    <name type="scientific">Andreesenia angusta</name>
    <dbReference type="NCBI Taxonomy" id="39480"/>
    <lineage>
        <taxon>Bacteria</taxon>
        <taxon>Bacillati</taxon>
        <taxon>Bacillota</taxon>
        <taxon>Tissierellia</taxon>
        <taxon>Tissierellales</taxon>
        <taxon>Gottschalkiaceae</taxon>
        <taxon>Andreesenia</taxon>
    </lineage>
</organism>